<evidence type="ECO:0000256" key="18">
    <source>
        <dbReference type="HAMAP-Rule" id="MF_01966"/>
    </source>
</evidence>
<dbReference type="SUPFAM" id="SSF64153">
    <property type="entry name" value="YjeF N-terminal domain-like"/>
    <property type="match status" value="1"/>
</dbReference>
<dbReference type="Pfam" id="PF03853">
    <property type="entry name" value="YjeF_N"/>
    <property type="match status" value="1"/>
</dbReference>
<keyword evidence="22" id="KW-0418">Kinase</keyword>
<comment type="similarity">
    <text evidence="17">Belongs to the NnrD/CARKD family.</text>
</comment>
<feature type="binding site" evidence="18">
    <location>
        <begin position="55"/>
        <end position="59"/>
    </location>
    <ligand>
        <name>(6S)-NADPHX</name>
        <dbReference type="ChEBI" id="CHEBI:64076"/>
    </ligand>
</feature>
<comment type="similarity">
    <text evidence="4 19">In the C-terminal section; belongs to the NnrD/CARKD family.</text>
</comment>
<evidence type="ECO:0000313" key="22">
    <source>
        <dbReference type="EMBL" id="MCQ6961661.1"/>
    </source>
</evidence>
<keyword evidence="23" id="KW-1185">Reference proteome</keyword>
<dbReference type="GO" id="GO:0046496">
    <property type="term" value="P:nicotinamide nucleotide metabolic process"/>
    <property type="evidence" value="ECO:0007669"/>
    <property type="project" value="UniProtKB-UniRule"/>
</dbReference>
<dbReference type="PANTHER" id="PTHR12592">
    <property type="entry name" value="ATP-DEPENDENT (S)-NAD(P)H-HYDRATE DEHYDRATASE FAMILY MEMBER"/>
    <property type="match status" value="1"/>
</dbReference>
<dbReference type="AlphaFoldDB" id="A0AAE3H7H8"/>
<comment type="catalytic activity">
    <reaction evidence="1 18 19">
        <text>(6R)-NADHX = (6S)-NADHX</text>
        <dbReference type="Rhea" id="RHEA:32215"/>
        <dbReference type="ChEBI" id="CHEBI:64074"/>
        <dbReference type="ChEBI" id="CHEBI:64075"/>
        <dbReference type="EC" id="5.1.99.6"/>
    </reaction>
</comment>
<evidence type="ECO:0000256" key="12">
    <source>
        <dbReference type="ARBA" id="ARBA00023239"/>
    </source>
</evidence>
<sequence length="495" mass="51535">MEAITPSRMRAVDINCAYLGMSPLQLMENAGAGIAREISSQTRSATVLFVAGRGNNGGDAFVAARHLSLIPGFRVRLLLLGSASLIRTAEARTNFDLLRYSGVDDVKEIRDSADLRSYPGWKDADIIVDGVLGSGMKGLPREPESSAIDLINAADAFVISIDSPSGFDAGTGSVEKCVRADLTLTFHKMKAGLALPSSKALTGEVRVLGIGVCRDAEEFVGPGDLRNLTVRSNSAHKGNSGSILVIGGGPYSGAPAFAALAALRAGADLVTLAVPGSISGTIAGYSPDLIVAGGLHGDRLCPEHVPFIRRLISSSDVVIIGPGLGRDGATLEAIGQILPLCRKAVIDADALYQLPLPLPDGGEYILTPHGGEFFRLRGNRPGITPSLQEKKELVRSFSLDSHAVTVLKGSIDIISDGEETRFNRTGNAGMTVGGTGDVLAGVVGALFATNSAFDAASCGCFINGAAGDLAFGEKGYGLLASDVIQNIPYVMKQEW</sequence>
<evidence type="ECO:0000259" key="20">
    <source>
        <dbReference type="PROSITE" id="PS51383"/>
    </source>
</evidence>
<comment type="function">
    <text evidence="18">Catalyzes the epimerization of the S- and R-forms of NAD(P)HX, a damaged form of NAD(P)H that is a result of enzymatic or heat-dependent hydration. This is a prerequisite for the S-specific NAD(P)H-hydrate dehydratase to allow the repair of both epimers of NAD(P)HX.</text>
</comment>
<comment type="similarity">
    <text evidence="3 19">In the N-terminal section; belongs to the NnrE/AIBP family.</text>
</comment>
<protein>
    <recommendedName>
        <fullName evidence="19">Bifunctional NAD(P)H-hydrate repair enzyme</fullName>
    </recommendedName>
    <alternativeName>
        <fullName evidence="19">Nicotinamide nucleotide repair protein</fullName>
    </alternativeName>
    <domain>
        <recommendedName>
            <fullName evidence="19">ADP-dependent (S)-NAD(P)H-hydrate dehydratase</fullName>
            <ecNumber evidence="19">4.2.1.136</ecNumber>
        </recommendedName>
        <alternativeName>
            <fullName evidence="19">ADP-dependent NAD(P)HX dehydratase</fullName>
        </alternativeName>
    </domain>
    <domain>
        <recommendedName>
            <fullName evidence="19">NAD(P)H-hydrate epimerase</fullName>
            <ecNumber evidence="19">5.1.99.6</ecNumber>
        </recommendedName>
    </domain>
</protein>
<feature type="binding site" evidence="17">
    <location>
        <position position="369"/>
    </location>
    <ligand>
        <name>(6S)-NADPHX</name>
        <dbReference type="ChEBI" id="CHEBI:64076"/>
    </ligand>
</feature>
<dbReference type="EC" id="4.2.1.136" evidence="19"/>
<evidence type="ECO:0000256" key="9">
    <source>
        <dbReference type="ARBA" id="ARBA00022958"/>
    </source>
</evidence>
<dbReference type="HAMAP" id="MF_01965">
    <property type="entry name" value="NADHX_dehydratase"/>
    <property type="match status" value="1"/>
</dbReference>
<keyword evidence="13" id="KW-0511">Multifunctional enzyme</keyword>
<dbReference type="HAMAP" id="MF_01966">
    <property type="entry name" value="NADHX_epimerase"/>
    <property type="match status" value="1"/>
</dbReference>
<dbReference type="PIRSF" id="PIRSF017184">
    <property type="entry name" value="Nnr"/>
    <property type="match status" value="1"/>
</dbReference>
<comment type="catalytic activity">
    <reaction evidence="16 17 19">
        <text>(6S)-NADPHX + ADP = AMP + phosphate + NADPH + H(+)</text>
        <dbReference type="Rhea" id="RHEA:32235"/>
        <dbReference type="ChEBI" id="CHEBI:15378"/>
        <dbReference type="ChEBI" id="CHEBI:43474"/>
        <dbReference type="ChEBI" id="CHEBI:57783"/>
        <dbReference type="ChEBI" id="CHEBI:64076"/>
        <dbReference type="ChEBI" id="CHEBI:456215"/>
        <dbReference type="ChEBI" id="CHEBI:456216"/>
        <dbReference type="EC" id="4.2.1.136"/>
    </reaction>
</comment>
<feature type="domain" description="YjeF C-terminal" evidence="20">
    <location>
        <begin position="220"/>
        <end position="494"/>
    </location>
</feature>
<evidence type="ECO:0000256" key="7">
    <source>
        <dbReference type="ARBA" id="ARBA00022840"/>
    </source>
</evidence>
<keyword evidence="10 17" id="KW-0520">NAD</keyword>
<dbReference type="EMBL" id="JTEO01000001">
    <property type="protein sequence ID" value="MCQ6961661.1"/>
    <property type="molecule type" value="Genomic_DNA"/>
</dbReference>
<evidence type="ECO:0000256" key="1">
    <source>
        <dbReference type="ARBA" id="ARBA00000013"/>
    </source>
</evidence>
<evidence type="ECO:0000256" key="14">
    <source>
        <dbReference type="ARBA" id="ARBA00025153"/>
    </source>
</evidence>
<dbReference type="PROSITE" id="PS51383">
    <property type="entry name" value="YJEF_C_3"/>
    <property type="match status" value="1"/>
</dbReference>
<dbReference type="PROSITE" id="PS51385">
    <property type="entry name" value="YJEF_N"/>
    <property type="match status" value="1"/>
</dbReference>
<keyword evidence="12 17" id="KW-0456">Lyase</keyword>
<comment type="function">
    <text evidence="17">Catalyzes the dehydration of the S-form of NAD(P)HX at the expense of ADP, which is converted to AMP. Together with NAD(P)HX epimerase, which catalyzes the epimerization of the S- and R-forms, the enzyme allows the repair of both epimers of NAD(P)HX, a damaged form of NAD(P)H that is a result of enzymatic or heat-dependent hydration.</text>
</comment>
<dbReference type="GO" id="GO:0052856">
    <property type="term" value="F:NAD(P)HX epimerase activity"/>
    <property type="evidence" value="ECO:0007669"/>
    <property type="project" value="UniProtKB-UniRule"/>
</dbReference>
<comment type="caution">
    <text evidence="22">The sequence shown here is derived from an EMBL/GenBank/DDBJ whole genome shotgun (WGS) entry which is preliminary data.</text>
</comment>
<evidence type="ECO:0000256" key="15">
    <source>
        <dbReference type="ARBA" id="ARBA00048238"/>
    </source>
</evidence>
<dbReference type="NCBIfam" id="TIGR00196">
    <property type="entry name" value="yjeF_cterm"/>
    <property type="match status" value="1"/>
</dbReference>
<dbReference type="CDD" id="cd01171">
    <property type="entry name" value="YXKO-related"/>
    <property type="match status" value="1"/>
</dbReference>
<keyword evidence="8 17" id="KW-0521">NADP</keyword>
<evidence type="ECO:0000256" key="10">
    <source>
        <dbReference type="ARBA" id="ARBA00023027"/>
    </source>
</evidence>
<feature type="binding site" evidence="18">
    <location>
        <position position="162"/>
    </location>
    <ligand>
        <name>(6S)-NADPHX</name>
        <dbReference type="ChEBI" id="CHEBI:64076"/>
    </ligand>
</feature>
<feature type="binding site" evidence="17">
    <location>
        <position position="254"/>
    </location>
    <ligand>
        <name>(6S)-NADPHX</name>
        <dbReference type="ChEBI" id="CHEBI:64076"/>
    </ligand>
</feature>
<feature type="binding site" evidence="18">
    <location>
        <begin position="133"/>
        <end position="139"/>
    </location>
    <ligand>
        <name>(6S)-NADPHX</name>
        <dbReference type="ChEBI" id="CHEBI:64076"/>
    </ligand>
</feature>
<dbReference type="GO" id="GO:0005524">
    <property type="term" value="F:ATP binding"/>
    <property type="evidence" value="ECO:0007669"/>
    <property type="project" value="UniProtKB-UniRule"/>
</dbReference>
<dbReference type="Pfam" id="PF01256">
    <property type="entry name" value="Carb_kinase"/>
    <property type="match status" value="1"/>
</dbReference>
<dbReference type="SUPFAM" id="SSF53613">
    <property type="entry name" value="Ribokinase-like"/>
    <property type="match status" value="1"/>
</dbReference>
<comment type="function">
    <text evidence="14 19">Bifunctional enzyme that catalyzes the epimerization of the S- and R-forms of NAD(P)HX and the dehydration of the S-form of NAD(P)HX at the expense of ADP, which is converted to AMP. This allows the repair of both epimers of NAD(P)HX, a damaged form of NAD(P)H that is a result of enzymatic or heat-dependent hydration.</text>
</comment>
<dbReference type="GO" id="GO:0110051">
    <property type="term" value="P:metabolite repair"/>
    <property type="evidence" value="ECO:0007669"/>
    <property type="project" value="TreeGrafter"/>
</dbReference>
<comment type="cofactor">
    <cofactor evidence="18 19">
        <name>K(+)</name>
        <dbReference type="ChEBI" id="CHEBI:29103"/>
    </cofactor>
    <text evidence="18 19">Binds 1 potassium ion per subunit.</text>
</comment>
<keyword evidence="7 17" id="KW-0067">ATP-binding</keyword>
<feature type="binding site" evidence="17">
    <location>
        <position position="323"/>
    </location>
    <ligand>
        <name>(6S)-NADPHX</name>
        <dbReference type="ChEBI" id="CHEBI:64076"/>
    </ligand>
</feature>
<dbReference type="PANTHER" id="PTHR12592:SF0">
    <property type="entry name" value="ATP-DEPENDENT (S)-NAD(P)H-HYDRATE DEHYDRATASE"/>
    <property type="match status" value="1"/>
</dbReference>
<comment type="catalytic activity">
    <reaction evidence="15 17 19">
        <text>(6S)-NADHX + ADP = AMP + phosphate + NADH + H(+)</text>
        <dbReference type="Rhea" id="RHEA:32223"/>
        <dbReference type="ChEBI" id="CHEBI:15378"/>
        <dbReference type="ChEBI" id="CHEBI:43474"/>
        <dbReference type="ChEBI" id="CHEBI:57945"/>
        <dbReference type="ChEBI" id="CHEBI:64074"/>
        <dbReference type="ChEBI" id="CHEBI:456215"/>
        <dbReference type="ChEBI" id="CHEBI:456216"/>
        <dbReference type="EC" id="4.2.1.136"/>
    </reaction>
</comment>
<dbReference type="RefSeq" id="WP_256621283.1">
    <property type="nucleotide sequence ID" value="NZ_JTEO01000001.1"/>
</dbReference>
<evidence type="ECO:0000256" key="5">
    <source>
        <dbReference type="ARBA" id="ARBA00022723"/>
    </source>
</evidence>
<feature type="binding site" evidence="18">
    <location>
        <position position="129"/>
    </location>
    <ligand>
        <name>K(+)</name>
        <dbReference type="ChEBI" id="CHEBI:29103"/>
    </ligand>
</feature>
<dbReference type="InterPro" id="IPR036652">
    <property type="entry name" value="YjeF_N_dom_sf"/>
</dbReference>
<dbReference type="InterPro" id="IPR029056">
    <property type="entry name" value="Ribokinase-like"/>
</dbReference>
<comment type="catalytic activity">
    <reaction evidence="2 18 19">
        <text>(6R)-NADPHX = (6S)-NADPHX</text>
        <dbReference type="Rhea" id="RHEA:32227"/>
        <dbReference type="ChEBI" id="CHEBI:64076"/>
        <dbReference type="ChEBI" id="CHEBI:64077"/>
        <dbReference type="EC" id="5.1.99.6"/>
    </reaction>
</comment>
<dbReference type="PROSITE" id="PS01050">
    <property type="entry name" value="YJEF_C_2"/>
    <property type="match status" value="1"/>
</dbReference>
<organism evidence="22 23">
    <name type="scientific">Methanolobus chelungpuianus</name>
    <dbReference type="NCBI Taxonomy" id="502115"/>
    <lineage>
        <taxon>Archaea</taxon>
        <taxon>Methanobacteriati</taxon>
        <taxon>Methanobacteriota</taxon>
        <taxon>Stenosarchaea group</taxon>
        <taxon>Methanomicrobia</taxon>
        <taxon>Methanosarcinales</taxon>
        <taxon>Methanosarcinaceae</taxon>
        <taxon>Methanolobus</taxon>
    </lineage>
</organism>
<proteinExistence type="inferred from homology"/>
<comment type="subunit">
    <text evidence="17">Homotetramer.</text>
</comment>
<gene>
    <name evidence="18" type="primary">nnrE</name>
    <name evidence="17" type="synonym">nnrD</name>
    <name evidence="22" type="ORF">PV02_00220</name>
</gene>
<keyword evidence="5 18" id="KW-0479">Metal-binding</keyword>
<dbReference type="InterPro" id="IPR004443">
    <property type="entry name" value="YjeF_N_dom"/>
</dbReference>
<keyword evidence="9 18" id="KW-0630">Potassium</keyword>
<evidence type="ECO:0000256" key="16">
    <source>
        <dbReference type="ARBA" id="ARBA00049209"/>
    </source>
</evidence>
<comment type="caution">
    <text evidence="17">Lacks conserved residue(s) required for the propagation of feature annotation.</text>
</comment>
<evidence type="ECO:0000256" key="3">
    <source>
        <dbReference type="ARBA" id="ARBA00006001"/>
    </source>
</evidence>
<evidence type="ECO:0000256" key="6">
    <source>
        <dbReference type="ARBA" id="ARBA00022741"/>
    </source>
</evidence>
<comment type="similarity">
    <text evidence="18">Belongs to the NnrE/AIBP family.</text>
</comment>
<dbReference type="InterPro" id="IPR030677">
    <property type="entry name" value="Nnr"/>
</dbReference>
<dbReference type="Gene3D" id="3.40.50.10260">
    <property type="entry name" value="YjeF N-terminal domain"/>
    <property type="match status" value="1"/>
</dbReference>
<keyword evidence="22" id="KW-0808">Transferase</keyword>
<comment type="cofactor">
    <cofactor evidence="17">
        <name>Mg(2+)</name>
        <dbReference type="ChEBI" id="CHEBI:18420"/>
    </cofactor>
</comment>
<dbReference type="NCBIfam" id="TIGR00197">
    <property type="entry name" value="yjeF_nterm"/>
    <property type="match status" value="1"/>
</dbReference>
<accession>A0AAE3H7H8</accession>
<feature type="binding site" evidence="17">
    <location>
        <position position="436"/>
    </location>
    <ligand>
        <name>AMP</name>
        <dbReference type="ChEBI" id="CHEBI:456215"/>
    </ligand>
</feature>
<dbReference type="InterPro" id="IPR000631">
    <property type="entry name" value="CARKD"/>
</dbReference>
<dbReference type="EC" id="5.1.99.6" evidence="19"/>
<keyword evidence="11 18" id="KW-0413">Isomerase</keyword>
<evidence type="ECO:0000256" key="8">
    <source>
        <dbReference type="ARBA" id="ARBA00022857"/>
    </source>
</evidence>
<feature type="binding site" evidence="18">
    <location>
        <position position="56"/>
    </location>
    <ligand>
        <name>K(+)</name>
        <dbReference type="ChEBI" id="CHEBI:29103"/>
    </ligand>
</feature>
<evidence type="ECO:0000313" key="23">
    <source>
        <dbReference type="Proteomes" id="UP001206983"/>
    </source>
</evidence>
<dbReference type="Gene3D" id="3.40.1190.20">
    <property type="match status" value="1"/>
</dbReference>
<evidence type="ECO:0000256" key="19">
    <source>
        <dbReference type="PIRNR" id="PIRNR017184"/>
    </source>
</evidence>
<evidence type="ECO:0000256" key="13">
    <source>
        <dbReference type="ARBA" id="ARBA00023268"/>
    </source>
</evidence>
<reference evidence="22 23" key="1">
    <citation type="journal article" date="2011" name="Appl. Environ. Microbiol.">
        <title>Methanogenic archaea isolated from Taiwan's Chelungpu fault.</title>
        <authorList>
            <person name="Wu S.Y."/>
            <person name="Lai M.C."/>
        </authorList>
    </citation>
    <scope>NUCLEOTIDE SEQUENCE [LARGE SCALE GENOMIC DNA]</scope>
    <source>
        <strain evidence="22 23">St545Mb</strain>
    </source>
</reference>
<feature type="binding site" evidence="17">
    <location>
        <position position="437"/>
    </location>
    <ligand>
        <name>(6S)-NADPHX</name>
        <dbReference type="ChEBI" id="CHEBI:64076"/>
    </ligand>
</feature>
<feature type="domain" description="YjeF N-terminal" evidence="21">
    <location>
        <begin position="9"/>
        <end position="218"/>
    </location>
</feature>
<name>A0AAE3H7H8_9EURY</name>
<evidence type="ECO:0000256" key="2">
    <source>
        <dbReference type="ARBA" id="ARBA00000909"/>
    </source>
</evidence>
<evidence type="ECO:0000256" key="17">
    <source>
        <dbReference type="HAMAP-Rule" id="MF_01965"/>
    </source>
</evidence>
<dbReference type="GO" id="GO:0046872">
    <property type="term" value="F:metal ion binding"/>
    <property type="evidence" value="ECO:0007669"/>
    <property type="project" value="UniProtKB-UniRule"/>
</dbReference>
<evidence type="ECO:0000259" key="21">
    <source>
        <dbReference type="PROSITE" id="PS51385"/>
    </source>
</evidence>
<dbReference type="Proteomes" id="UP001206983">
    <property type="component" value="Unassembled WGS sequence"/>
</dbReference>
<feature type="binding site" evidence="18">
    <location>
        <position position="165"/>
    </location>
    <ligand>
        <name>K(+)</name>
        <dbReference type="ChEBI" id="CHEBI:29103"/>
    </ligand>
</feature>
<dbReference type="GO" id="GO:0052855">
    <property type="term" value="F:ADP-dependent NAD(P)H-hydrate dehydratase activity"/>
    <property type="evidence" value="ECO:0007669"/>
    <property type="project" value="UniProtKB-UniRule"/>
</dbReference>
<evidence type="ECO:0000256" key="4">
    <source>
        <dbReference type="ARBA" id="ARBA00009524"/>
    </source>
</evidence>
<evidence type="ECO:0000256" key="11">
    <source>
        <dbReference type="ARBA" id="ARBA00023235"/>
    </source>
</evidence>
<dbReference type="InterPro" id="IPR017953">
    <property type="entry name" value="Carbohydrate_kinase_pred_CS"/>
</dbReference>
<keyword evidence="6 17" id="KW-0547">Nucleotide-binding</keyword>
<dbReference type="GO" id="GO:0016301">
    <property type="term" value="F:kinase activity"/>
    <property type="evidence" value="ECO:0007669"/>
    <property type="project" value="UniProtKB-KW"/>
</dbReference>